<dbReference type="EMBL" id="CP031264">
    <property type="protein sequence ID" value="AXI78905.1"/>
    <property type="molecule type" value="Genomic_DNA"/>
</dbReference>
<evidence type="ECO:0000313" key="2">
    <source>
        <dbReference type="EMBL" id="AXI78905.1"/>
    </source>
</evidence>
<protein>
    <submittedName>
        <fullName evidence="2">Uncharacterized protein</fullName>
    </submittedName>
</protein>
<keyword evidence="3" id="KW-1185">Reference proteome</keyword>
<dbReference type="AlphaFoldDB" id="A0A345SYV0"/>
<evidence type="ECO:0000313" key="3">
    <source>
        <dbReference type="Proteomes" id="UP000249340"/>
    </source>
</evidence>
<organism evidence="2 3">
    <name type="scientific">Peterkaempfera bronchialis</name>
    <dbReference type="NCBI Taxonomy" id="2126346"/>
    <lineage>
        <taxon>Bacteria</taxon>
        <taxon>Bacillati</taxon>
        <taxon>Actinomycetota</taxon>
        <taxon>Actinomycetes</taxon>
        <taxon>Kitasatosporales</taxon>
        <taxon>Streptomycetaceae</taxon>
        <taxon>Peterkaempfera</taxon>
    </lineage>
</organism>
<name>A0A345SYV0_9ACTN</name>
<keyword evidence="1" id="KW-0472">Membrane</keyword>
<sequence>MDYVSAIVPPLVMAVGFTFVIRAIIRSQGGAQKAKEDAYADALATETAAAPANPAEPTR</sequence>
<dbReference type="Proteomes" id="UP000249340">
    <property type="component" value="Chromosome"/>
</dbReference>
<gene>
    <name evidence="2" type="ORF">C7M71_017280</name>
</gene>
<reference evidence="3" key="1">
    <citation type="submission" date="2018-07" db="EMBL/GenBank/DDBJ databases">
        <title>Streptacidiphilus bronchialis DSM 106435 chromosome.</title>
        <authorList>
            <person name="Batra D."/>
            <person name="Gulvik C.A."/>
        </authorList>
    </citation>
    <scope>NUCLEOTIDE SEQUENCE [LARGE SCALE GENOMIC DNA]</scope>
    <source>
        <strain evidence="3">DSM 106435</strain>
    </source>
</reference>
<keyword evidence="1" id="KW-0812">Transmembrane</keyword>
<evidence type="ECO:0000256" key="1">
    <source>
        <dbReference type="SAM" id="Phobius"/>
    </source>
</evidence>
<keyword evidence="1" id="KW-1133">Transmembrane helix</keyword>
<feature type="transmembrane region" description="Helical" evidence="1">
    <location>
        <begin position="6"/>
        <end position="25"/>
    </location>
</feature>
<dbReference type="RefSeq" id="WP_111491195.1">
    <property type="nucleotide sequence ID" value="NZ_CP031264.1"/>
</dbReference>
<dbReference type="KEGG" id="stri:C7M71_017280"/>
<proteinExistence type="predicted"/>
<dbReference type="OrthoDB" id="4331738at2"/>
<accession>A0A345SYV0</accession>